<evidence type="ECO:0008006" key="3">
    <source>
        <dbReference type="Google" id="ProtNLM"/>
    </source>
</evidence>
<evidence type="ECO:0000313" key="1">
    <source>
        <dbReference type="EMBL" id="MFC3673179.1"/>
    </source>
</evidence>
<proteinExistence type="predicted"/>
<reference evidence="2" key="1">
    <citation type="journal article" date="2019" name="Int. J. Syst. Evol. Microbiol.">
        <title>The Global Catalogue of Microorganisms (GCM) 10K type strain sequencing project: providing services to taxonomists for standard genome sequencing and annotation.</title>
        <authorList>
            <consortium name="The Broad Institute Genomics Platform"/>
            <consortium name="The Broad Institute Genome Sequencing Center for Infectious Disease"/>
            <person name="Wu L."/>
            <person name="Ma J."/>
        </authorList>
    </citation>
    <scope>NUCLEOTIDE SEQUENCE [LARGE SCALE GENOMIC DNA]</scope>
    <source>
        <strain evidence="2">KCTC 42224</strain>
    </source>
</reference>
<organism evidence="1 2">
    <name type="scientific">Novosphingobium pokkalii</name>
    <dbReference type="NCBI Taxonomy" id="1770194"/>
    <lineage>
        <taxon>Bacteria</taxon>
        <taxon>Pseudomonadati</taxon>
        <taxon>Pseudomonadota</taxon>
        <taxon>Alphaproteobacteria</taxon>
        <taxon>Sphingomonadales</taxon>
        <taxon>Sphingomonadaceae</taxon>
        <taxon>Novosphingobium</taxon>
    </lineage>
</organism>
<dbReference type="SUPFAM" id="SSF52833">
    <property type="entry name" value="Thioredoxin-like"/>
    <property type="match status" value="1"/>
</dbReference>
<sequence>MPTSALGAEPHRIVLLGARWCAPCMAEYANLPALVRAAAPDRVVLAWIDRPIAVPAGLQGQVDSLPAPAARALAEHELGVGFGLPAALAPGRGCPPWRGPLHPTDLATWRSHCAGAAH</sequence>
<evidence type="ECO:0000313" key="2">
    <source>
        <dbReference type="Proteomes" id="UP001595683"/>
    </source>
</evidence>
<keyword evidence="2" id="KW-1185">Reference proteome</keyword>
<dbReference type="InterPro" id="IPR036249">
    <property type="entry name" value="Thioredoxin-like_sf"/>
</dbReference>
<dbReference type="Proteomes" id="UP001595683">
    <property type="component" value="Unassembled WGS sequence"/>
</dbReference>
<name>A0ABV7V6X7_9SPHN</name>
<comment type="caution">
    <text evidence="1">The sequence shown here is derived from an EMBL/GenBank/DDBJ whole genome shotgun (WGS) entry which is preliminary data.</text>
</comment>
<gene>
    <name evidence="1" type="ORF">ACFOOT_17295</name>
</gene>
<accession>A0ABV7V6X7</accession>
<dbReference type="RefSeq" id="WP_191325330.1">
    <property type="nucleotide sequence ID" value="NZ_BMZP01000016.1"/>
</dbReference>
<protein>
    <recommendedName>
        <fullName evidence="3">Thioredoxin</fullName>
    </recommendedName>
</protein>
<dbReference type="EMBL" id="JBHRYE010000039">
    <property type="protein sequence ID" value="MFC3673179.1"/>
    <property type="molecule type" value="Genomic_DNA"/>
</dbReference>